<organism evidence="2 3">
    <name type="scientific">Guyanagaster necrorhizus</name>
    <dbReference type="NCBI Taxonomy" id="856835"/>
    <lineage>
        <taxon>Eukaryota</taxon>
        <taxon>Fungi</taxon>
        <taxon>Dikarya</taxon>
        <taxon>Basidiomycota</taxon>
        <taxon>Agaricomycotina</taxon>
        <taxon>Agaricomycetes</taxon>
        <taxon>Agaricomycetidae</taxon>
        <taxon>Agaricales</taxon>
        <taxon>Marasmiineae</taxon>
        <taxon>Physalacriaceae</taxon>
        <taxon>Guyanagaster</taxon>
    </lineage>
</organism>
<reference evidence="2" key="1">
    <citation type="submission" date="2020-11" db="EMBL/GenBank/DDBJ databases">
        <title>Adaptations for nitrogen fixation in a non-lichenized fungal sporocarp promotes dispersal by wood-feeding termites.</title>
        <authorList>
            <consortium name="DOE Joint Genome Institute"/>
            <person name="Koch R.A."/>
            <person name="Yoon G."/>
            <person name="Arayal U."/>
            <person name="Lail K."/>
            <person name="Amirebrahimi M."/>
            <person name="Labutti K."/>
            <person name="Lipzen A."/>
            <person name="Riley R."/>
            <person name="Barry K."/>
            <person name="Henrissat B."/>
            <person name="Grigoriev I.V."/>
            <person name="Herr J.R."/>
            <person name="Aime M.C."/>
        </authorList>
    </citation>
    <scope>NUCLEOTIDE SEQUENCE</scope>
    <source>
        <strain evidence="2">MCA 3950</strain>
    </source>
</reference>
<dbReference type="GeneID" id="66109940"/>
<name>A0A9P7VF60_9AGAR</name>
<comment type="caution">
    <text evidence="2">The sequence shown here is derived from an EMBL/GenBank/DDBJ whole genome shotgun (WGS) entry which is preliminary data.</text>
</comment>
<protein>
    <recommendedName>
        <fullName evidence="4">Secreted protein</fullName>
    </recommendedName>
</protein>
<feature type="signal peptide" evidence="1">
    <location>
        <begin position="1"/>
        <end position="20"/>
    </location>
</feature>
<keyword evidence="1" id="KW-0732">Signal</keyword>
<keyword evidence="3" id="KW-1185">Reference proteome</keyword>
<dbReference type="EMBL" id="MU250596">
    <property type="protein sequence ID" value="KAG7439420.1"/>
    <property type="molecule type" value="Genomic_DNA"/>
</dbReference>
<dbReference type="RefSeq" id="XP_043032920.1">
    <property type="nucleotide sequence ID" value="XM_043187643.1"/>
</dbReference>
<dbReference type="AlphaFoldDB" id="A0A9P7VF60"/>
<evidence type="ECO:0000313" key="2">
    <source>
        <dbReference type="EMBL" id="KAG7439420.1"/>
    </source>
</evidence>
<evidence type="ECO:0008006" key="4">
    <source>
        <dbReference type="Google" id="ProtNLM"/>
    </source>
</evidence>
<sequence>MLSWHFLRHACLLLPAACLGTSRSVYNSKPLPYPGGVCSVHAYATFMLRRNASYAVQSLWTLPRFSANTVCQELARCLPPPAQSQYAPDLSD</sequence>
<evidence type="ECO:0000256" key="1">
    <source>
        <dbReference type="SAM" id="SignalP"/>
    </source>
</evidence>
<accession>A0A9P7VF60</accession>
<proteinExistence type="predicted"/>
<gene>
    <name evidence="2" type="ORF">BT62DRAFT_939025</name>
</gene>
<evidence type="ECO:0000313" key="3">
    <source>
        <dbReference type="Proteomes" id="UP000812287"/>
    </source>
</evidence>
<dbReference type="Proteomes" id="UP000812287">
    <property type="component" value="Unassembled WGS sequence"/>
</dbReference>
<feature type="chain" id="PRO_5040465778" description="Secreted protein" evidence="1">
    <location>
        <begin position="21"/>
        <end position="92"/>
    </location>
</feature>